<comment type="caution">
    <text evidence="2">The sequence shown here is derived from an EMBL/GenBank/DDBJ whole genome shotgun (WGS) entry which is preliminary data.</text>
</comment>
<dbReference type="PANTHER" id="PTHR43173:SF28">
    <property type="entry name" value="AARF DOMAIN CONTAINING KINASE 5"/>
    <property type="match status" value="1"/>
</dbReference>
<dbReference type="AlphaFoldDB" id="A0A7J8BBM0"/>
<protein>
    <submittedName>
        <fullName evidence="2">AarF domain containing kinase 5</fullName>
    </submittedName>
</protein>
<feature type="signal peptide" evidence="1">
    <location>
        <begin position="1"/>
        <end position="30"/>
    </location>
</feature>
<accession>A0A7J8BBM0</accession>
<keyword evidence="2" id="KW-0808">Transferase</keyword>
<dbReference type="InterPro" id="IPR051130">
    <property type="entry name" value="Mito_struct-func_regulator"/>
</dbReference>
<proteinExistence type="predicted"/>
<dbReference type="Proteomes" id="UP000550707">
    <property type="component" value="Unassembled WGS sequence"/>
</dbReference>
<keyword evidence="2" id="KW-0418">Kinase</keyword>
<gene>
    <name evidence="2" type="ORF">HJG59_000343</name>
</gene>
<feature type="chain" id="PRO_5029473452" evidence="1">
    <location>
        <begin position="31"/>
        <end position="221"/>
    </location>
</feature>
<sequence length="221" mass="25293">MGSTSSWMRSKRGRCGVLSLGLAFPAWGSAHSGPHRDRSALCQLWRAIILRDDISMKTHAATLGVQDYFLFSEVLMQRPVHLGQLWRSHLLSREEAAYMQAMAREHFEDIMAVLKALPRPMLLVLRNINTVRAINTALGTPVDRYFLMAKRGWSRLASAAHPNVCSSSLLRHIRVVWETLKFEVALRLETLSMRLTALLVRVLVHLDLMPRTEELYRYLET</sequence>
<evidence type="ECO:0000256" key="1">
    <source>
        <dbReference type="SAM" id="SignalP"/>
    </source>
</evidence>
<evidence type="ECO:0000313" key="2">
    <source>
        <dbReference type="EMBL" id="KAF6395710.1"/>
    </source>
</evidence>
<reference evidence="2 3" key="1">
    <citation type="journal article" date="2020" name="Nature">
        <title>Six reference-quality genomes reveal evolution of bat adaptations.</title>
        <authorList>
            <person name="Jebb D."/>
            <person name="Huang Z."/>
            <person name="Pippel M."/>
            <person name="Hughes G.M."/>
            <person name="Lavrichenko K."/>
            <person name="Devanna P."/>
            <person name="Winkler S."/>
            <person name="Jermiin L.S."/>
            <person name="Skirmuntt E.C."/>
            <person name="Katzourakis A."/>
            <person name="Burkitt-Gray L."/>
            <person name="Ray D.A."/>
            <person name="Sullivan K.A.M."/>
            <person name="Roscito J.G."/>
            <person name="Kirilenko B.M."/>
            <person name="Davalos L.M."/>
            <person name="Corthals A.P."/>
            <person name="Power M.L."/>
            <person name="Jones G."/>
            <person name="Ransome R.D."/>
            <person name="Dechmann D.K.N."/>
            <person name="Locatelli A.G."/>
            <person name="Puechmaille S.J."/>
            <person name="Fedrigo O."/>
            <person name="Jarvis E.D."/>
            <person name="Hiller M."/>
            <person name="Vernes S.C."/>
            <person name="Myers E.W."/>
            <person name="Teeling E.C."/>
        </authorList>
    </citation>
    <scope>NUCLEOTIDE SEQUENCE [LARGE SCALE GENOMIC DNA]</scope>
    <source>
        <strain evidence="2">MMolMol1</strain>
        <tissue evidence="2">Muscle</tissue>
    </source>
</reference>
<dbReference type="EMBL" id="JACASF010000033">
    <property type="protein sequence ID" value="KAF6395710.1"/>
    <property type="molecule type" value="Genomic_DNA"/>
</dbReference>
<keyword evidence="3" id="KW-1185">Reference proteome</keyword>
<dbReference type="GO" id="GO:0016301">
    <property type="term" value="F:kinase activity"/>
    <property type="evidence" value="ECO:0007669"/>
    <property type="project" value="UniProtKB-KW"/>
</dbReference>
<name>A0A7J8BBM0_MOLMO</name>
<evidence type="ECO:0000313" key="3">
    <source>
        <dbReference type="Proteomes" id="UP000550707"/>
    </source>
</evidence>
<keyword evidence="1" id="KW-0732">Signal</keyword>
<dbReference type="PANTHER" id="PTHR43173">
    <property type="entry name" value="ABC1 FAMILY PROTEIN"/>
    <property type="match status" value="1"/>
</dbReference>
<organism evidence="2 3">
    <name type="scientific">Molossus molossus</name>
    <name type="common">Pallas' mastiff bat</name>
    <name type="synonym">Vespertilio molossus</name>
    <dbReference type="NCBI Taxonomy" id="27622"/>
    <lineage>
        <taxon>Eukaryota</taxon>
        <taxon>Metazoa</taxon>
        <taxon>Chordata</taxon>
        <taxon>Craniata</taxon>
        <taxon>Vertebrata</taxon>
        <taxon>Euteleostomi</taxon>
        <taxon>Mammalia</taxon>
        <taxon>Eutheria</taxon>
        <taxon>Laurasiatheria</taxon>
        <taxon>Chiroptera</taxon>
        <taxon>Yangochiroptera</taxon>
        <taxon>Molossidae</taxon>
        <taxon>Molossus</taxon>
    </lineage>
</organism>